<proteinExistence type="predicted"/>
<feature type="compositionally biased region" description="Pro residues" evidence="1">
    <location>
        <begin position="57"/>
        <end position="68"/>
    </location>
</feature>
<name>A0A8C3PMC9_9CHAR</name>
<dbReference type="Proteomes" id="UP000694419">
    <property type="component" value="Unplaced"/>
</dbReference>
<accession>A0A8C3PMC9</accession>
<dbReference type="AlphaFoldDB" id="A0A8C3PMC9"/>
<dbReference type="InterPro" id="IPR040554">
    <property type="entry name" value="KPWE_PEX14_dom"/>
</dbReference>
<reference evidence="3" key="1">
    <citation type="submission" date="2025-08" db="UniProtKB">
        <authorList>
            <consortium name="Ensembl"/>
        </authorList>
    </citation>
    <scope>IDENTIFICATION</scope>
</reference>
<dbReference type="Ensembl" id="ENSCPGT00000014386.1">
    <property type="protein sequence ID" value="ENSCPGP00000013122.1"/>
    <property type="gene ID" value="ENSCPGG00000009303.1"/>
</dbReference>
<feature type="compositionally biased region" description="Basic and acidic residues" evidence="1">
    <location>
        <begin position="1"/>
        <end position="12"/>
    </location>
</feature>
<evidence type="ECO:0000259" key="2">
    <source>
        <dbReference type="Pfam" id="PF17733"/>
    </source>
</evidence>
<protein>
    <recommendedName>
        <fullName evidence="2">Peroxisomal membrane protein PEX14-like KPWE domain-containing protein</fullName>
    </recommendedName>
</protein>
<sequence length="95" mass="10010">RWQPGDGDRDRASPPSSSSSSSSFAEVLRLVQSGQEPPGVRKPRATPTGDSPTASRGPPPAKPPPTPPRGWGGWTVGLSVPPLRRRYTALKTGDV</sequence>
<feature type="compositionally biased region" description="Low complexity" evidence="1">
    <location>
        <begin position="13"/>
        <end position="23"/>
    </location>
</feature>
<reference evidence="3" key="2">
    <citation type="submission" date="2025-09" db="UniProtKB">
        <authorList>
            <consortium name="Ensembl"/>
        </authorList>
    </citation>
    <scope>IDENTIFICATION</scope>
</reference>
<organism evidence="3 4">
    <name type="scientific">Calidris pygmaea</name>
    <name type="common">Spoon-billed sandpiper</name>
    <dbReference type="NCBI Taxonomy" id="425635"/>
    <lineage>
        <taxon>Eukaryota</taxon>
        <taxon>Metazoa</taxon>
        <taxon>Chordata</taxon>
        <taxon>Craniata</taxon>
        <taxon>Vertebrata</taxon>
        <taxon>Euteleostomi</taxon>
        <taxon>Archelosauria</taxon>
        <taxon>Archosauria</taxon>
        <taxon>Dinosauria</taxon>
        <taxon>Saurischia</taxon>
        <taxon>Theropoda</taxon>
        <taxon>Coelurosauria</taxon>
        <taxon>Aves</taxon>
        <taxon>Neognathae</taxon>
        <taxon>Neoaves</taxon>
        <taxon>Charadriiformes</taxon>
        <taxon>Scolopacidae</taxon>
        <taxon>Calidris</taxon>
    </lineage>
</organism>
<dbReference type="Pfam" id="PF17733">
    <property type="entry name" value="KPWE_dom"/>
    <property type="match status" value="1"/>
</dbReference>
<evidence type="ECO:0000256" key="1">
    <source>
        <dbReference type="SAM" id="MobiDB-lite"/>
    </source>
</evidence>
<evidence type="ECO:0000313" key="4">
    <source>
        <dbReference type="Proteomes" id="UP000694419"/>
    </source>
</evidence>
<keyword evidence="4" id="KW-1185">Reference proteome</keyword>
<evidence type="ECO:0000313" key="3">
    <source>
        <dbReference type="Ensembl" id="ENSCPGP00000013122.1"/>
    </source>
</evidence>
<feature type="domain" description="Peroxisomal membrane protein PEX14-like KPWE" evidence="2">
    <location>
        <begin position="21"/>
        <end position="63"/>
    </location>
</feature>
<feature type="region of interest" description="Disordered" evidence="1">
    <location>
        <begin position="1"/>
        <end position="79"/>
    </location>
</feature>